<reference evidence="3 4" key="1">
    <citation type="submission" date="2019-01" db="EMBL/GenBank/DDBJ databases">
        <title>PMF-metabolizing Aryl O-demethylase.</title>
        <authorList>
            <person name="Kim M."/>
        </authorList>
    </citation>
    <scope>NUCLEOTIDE SEQUENCE [LARGE SCALE GENOMIC DNA]</scope>
    <source>
        <strain evidence="3 4">PMF1</strain>
    </source>
</reference>
<dbReference type="InterPro" id="IPR013693">
    <property type="entry name" value="SpoIID/LytB_N"/>
</dbReference>
<keyword evidence="1" id="KW-0472">Membrane</keyword>
<evidence type="ECO:0000313" key="3">
    <source>
        <dbReference type="EMBL" id="QBE96049.1"/>
    </source>
</evidence>
<protein>
    <recommendedName>
        <fullName evidence="2">Sporulation stage II protein D amidase enhancer LytB N-terminal domain-containing protein</fullName>
    </recommendedName>
</protein>
<gene>
    <name evidence="3" type="ORF">PMF13cell1_01587</name>
</gene>
<sequence>MKAGKGPGISGIIMLFLLPYLLTVIICGRKACPVSRESDMEDYIPAVTASQISWDAPSEAIKAQTVIARNNLYLEWKKGTAAKTIQNASQSLKRRKMDDLFLEQFQKFQDAAADTRDQVLMKDGNIVELPYHELSQGKTREAGEVLGETFSYVPSVETPEDINSPSYIQGCYFSLEELKKQIRKTYPGFTIESIEEIEIKNTDSAGYVLEINVGNQEFQGEKLKDILNLPSSCFTVQTLENEVRFLCKGIGHGVGLSQYTAEKMAAKKKKYEEILNYFYPDLKLEEIQRQKK</sequence>
<feature type="domain" description="Sporulation stage II protein D amidase enhancer LytB N-terminal" evidence="2">
    <location>
        <begin position="35"/>
        <end position="121"/>
    </location>
</feature>
<dbReference type="EMBL" id="CP035945">
    <property type="protein sequence ID" value="QBE96049.1"/>
    <property type="molecule type" value="Genomic_DNA"/>
</dbReference>
<dbReference type="AlphaFoldDB" id="A0A4P6LVH7"/>
<evidence type="ECO:0000313" key="4">
    <source>
        <dbReference type="Proteomes" id="UP000289794"/>
    </source>
</evidence>
<dbReference type="GO" id="GO:0030435">
    <property type="term" value="P:sporulation resulting in formation of a cellular spore"/>
    <property type="evidence" value="ECO:0007669"/>
    <property type="project" value="InterPro"/>
</dbReference>
<evidence type="ECO:0000259" key="2">
    <source>
        <dbReference type="Pfam" id="PF08486"/>
    </source>
</evidence>
<keyword evidence="1" id="KW-0812">Transmembrane</keyword>
<organism evidence="3 4">
    <name type="scientific">Blautia producta</name>
    <dbReference type="NCBI Taxonomy" id="33035"/>
    <lineage>
        <taxon>Bacteria</taxon>
        <taxon>Bacillati</taxon>
        <taxon>Bacillota</taxon>
        <taxon>Clostridia</taxon>
        <taxon>Lachnospirales</taxon>
        <taxon>Lachnospiraceae</taxon>
        <taxon>Blautia</taxon>
    </lineage>
</organism>
<dbReference type="Proteomes" id="UP000289794">
    <property type="component" value="Chromosome"/>
</dbReference>
<dbReference type="RefSeq" id="WP_130180387.1">
    <property type="nucleotide sequence ID" value="NZ_CP035945.1"/>
</dbReference>
<keyword evidence="1" id="KW-1133">Transmembrane helix</keyword>
<evidence type="ECO:0000256" key="1">
    <source>
        <dbReference type="SAM" id="Phobius"/>
    </source>
</evidence>
<dbReference type="KEGG" id="bpro:PMF13cell1_01587"/>
<accession>A0A4P6LVH7</accession>
<feature type="transmembrane region" description="Helical" evidence="1">
    <location>
        <begin position="6"/>
        <end position="27"/>
    </location>
</feature>
<proteinExistence type="predicted"/>
<dbReference type="Pfam" id="PF08486">
    <property type="entry name" value="SpoIID"/>
    <property type="match status" value="1"/>
</dbReference>
<dbReference type="InterPro" id="IPR013486">
    <property type="entry name" value="SpoIID/LytB"/>
</dbReference>
<dbReference type="NCBIfam" id="TIGR02669">
    <property type="entry name" value="SpoIID_LytB"/>
    <property type="match status" value="1"/>
</dbReference>
<name>A0A4P6LVH7_9FIRM</name>